<feature type="region of interest" description="Disordered" evidence="1">
    <location>
        <begin position="1"/>
        <end position="56"/>
    </location>
</feature>
<keyword evidence="3" id="KW-1185">Reference proteome</keyword>
<evidence type="ECO:0000313" key="3">
    <source>
        <dbReference type="Proteomes" id="UP000198694"/>
    </source>
</evidence>
<feature type="compositionally biased region" description="Basic and acidic residues" evidence="1">
    <location>
        <begin position="1"/>
        <end position="18"/>
    </location>
</feature>
<dbReference type="RefSeq" id="WP_175559275.1">
    <property type="nucleotide sequence ID" value="NZ_FNFL01000002.1"/>
</dbReference>
<feature type="compositionally biased region" description="Basic and acidic residues" evidence="1">
    <location>
        <begin position="46"/>
        <end position="56"/>
    </location>
</feature>
<accession>A0A1G8Y3H2</accession>
<dbReference type="Proteomes" id="UP000198694">
    <property type="component" value="Unassembled WGS sequence"/>
</dbReference>
<gene>
    <name evidence="2" type="ORF">SAMN05216243_1368</name>
</gene>
<name>A0A1G8Y3H2_9BACI</name>
<sequence length="56" mass="6609">MDRAKDPNNMKREKKDNPVAEQQLTYPGQEADDFRDITYTPGENHYLNEPRGKKEE</sequence>
<proteinExistence type="predicted"/>
<dbReference type="AlphaFoldDB" id="A0A1G8Y3H2"/>
<evidence type="ECO:0000313" key="2">
    <source>
        <dbReference type="EMBL" id="SDJ96984.1"/>
    </source>
</evidence>
<protein>
    <recommendedName>
        <fullName evidence="4">YfhE-like protein</fullName>
    </recommendedName>
</protein>
<dbReference type="EMBL" id="FNFL01000002">
    <property type="protein sequence ID" value="SDJ96984.1"/>
    <property type="molecule type" value="Genomic_DNA"/>
</dbReference>
<evidence type="ECO:0008006" key="4">
    <source>
        <dbReference type="Google" id="ProtNLM"/>
    </source>
</evidence>
<organism evidence="2 3">
    <name type="scientific">Sediminibacillus albus</name>
    <dbReference type="NCBI Taxonomy" id="407036"/>
    <lineage>
        <taxon>Bacteria</taxon>
        <taxon>Bacillati</taxon>
        <taxon>Bacillota</taxon>
        <taxon>Bacilli</taxon>
        <taxon>Bacillales</taxon>
        <taxon>Bacillaceae</taxon>
        <taxon>Sediminibacillus</taxon>
    </lineage>
</organism>
<reference evidence="2 3" key="1">
    <citation type="submission" date="2016-10" db="EMBL/GenBank/DDBJ databases">
        <authorList>
            <person name="de Groot N.N."/>
        </authorList>
    </citation>
    <scope>NUCLEOTIDE SEQUENCE [LARGE SCALE GENOMIC DNA]</scope>
    <source>
        <strain evidence="2 3">CGMCC 1.6502</strain>
    </source>
</reference>
<evidence type="ECO:0000256" key="1">
    <source>
        <dbReference type="SAM" id="MobiDB-lite"/>
    </source>
</evidence>